<accession>A0A6N7XKP7</accession>
<dbReference type="Pfam" id="PF01551">
    <property type="entry name" value="Peptidase_M23"/>
    <property type="match status" value="1"/>
</dbReference>
<proteinExistence type="predicted"/>
<evidence type="ECO:0000256" key="1">
    <source>
        <dbReference type="SAM" id="Phobius"/>
    </source>
</evidence>
<dbReference type="InterPro" id="IPR016047">
    <property type="entry name" value="M23ase_b-sheet_dom"/>
</dbReference>
<dbReference type="GO" id="GO:0004222">
    <property type="term" value="F:metalloendopeptidase activity"/>
    <property type="evidence" value="ECO:0007669"/>
    <property type="project" value="TreeGrafter"/>
</dbReference>
<evidence type="ECO:0000313" key="4">
    <source>
        <dbReference type="Proteomes" id="UP000469523"/>
    </source>
</evidence>
<organism evidence="3 4">
    <name type="scientific">Tissierella pigra</name>
    <dbReference type="NCBI Taxonomy" id="2607614"/>
    <lineage>
        <taxon>Bacteria</taxon>
        <taxon>Bacillati</taxon>
        <taxon>Bacillota</taxon>
        <taxon>Tissierellia</taxon>
        <taxon>Tissierellales</taxon>
        <taxon>Tissierellaceae</taxon>
        <taxon>Tissierella</taxon>
    </lineage>
</organism>
<dbReference type="PANTHER" id="PTHR21666:SF270">
    <property type="entry name" value="MUREIN HYDROLASE ACTIVATOR ENVC"/>
    <property type="match status" value="1"/>
</dbReference>
<gene>
    <name evidence="3" type="ORF">FYJ83_11805</name>
</gene>
<dbReference type="InterPro" id="IPR050570">
    <property type="entry name" value="Cell_wall_metabolism_enzyme"/>
</dbReference>
<dbReference type="PANTHER" id="PTHR21666">
    <property type="entry name" value="PEPTIDASE-RELATED"/>
    <property type="match status" value="1"/>
</dbReference>
<dbReference type="InterPro" id="IPR011055">
    <property type="entry name" value="Dup_hybrid_motif"/>
</dbReference>
<dbReference type="Gene3D" id="2.70.70.10">
    <property type="entry name" value="Glucose Permease (Domain IIA)"/>
    <property type="match status" value="1"/>
</dbReference>
<evidence type="ECO:0000313" key="3">
    <source>
        <dbReference type="EMBL" id="MSU02156.1"/>
    </source>
</evidence>
<keyword evidence="1" id="KW-0812">Transmembrane</keyword>
<keyword evidence="4" id="KW-1185">Reference proteome</keyword>
<evidence type="ECO:0000259" key="2">
    <source>
        <dbReference type="Pfam" id="PF01551"/>
    </source>
</evidence>
<keyword evidence="1" id="KW-1133">Transmembrane helix</keyword>
<protein>
    <submittedName>
        <fullName evidence="3">M23 family metallopeptidase</fullName>
    </submittedName>
</protein>
<sequence length="836" mass="95088">MRVMKKPYNSSKDNIIKNSTTNYGGNIDSVIKEDKKGIEKTYIKEGYDYRKEVTIKTPENISRELKSNNYKSREIHSGKYDEIKYNKNEEISYRNNYKEKKSQKPDYNKEEIDRVKSYGESDTKKYTLNEEIRLNISEDKSNTENIRYRESRYSNKNTIDSSESINFTEQKIKSLLNNEKSNIDRVTSYRNKDSKIPSYKIHEENTQPTPENIANYGKNHGKHDTDFISTGKAGSFILRKLKSKDMIYYENRHEDNNISKLIDRDGTNLLKDRGKKEKRRGNFEGRNEERTIRPDGIIEKNLTTRTLENRYIRSRFAENMGDGDENFSINLSKSGIISGEKTLKLGGNLGRYTSVKAINLLKKEKIDNINLKSTLTRSTKDAIINFKGGNSDDFGIQTVVNTKDKAIQAGRVLIDRKGFIKTSVTNFELQGNQDLGIRAAIQTKDATVLGTRVVKGVYGTTKATAKTAKRTYQIGKKATQKVAYEFNKFFKILSNPMVLKGIISIMIPLALILIIISTVTAIFPTSTAIASYPIAEVEFIEELQDNINTWSEEINNTIQGYYSYYDDVLILNDDMVLVELKDVLAILAVETQQDIGFKDMPLAKDIYEMFYSLDTEVQIYEEVESYYDSELEEYVDFVVEKKRIIVDLINFSIEDVVDTLNYDETNKEWAITLSLADLTEMYPDLIVTNELYYPSMPSLTQEEIEEYGGKFIHPTNGVGYISSNFGYRTDPITNERKFHSGLDIAGNDRSPIYAVQDGVVIFAGVNGGYGNCIIIDHGGGMITLYAHCSSLEVSKGQPILGGDYIGRVGNTGRSTGPHLHLEVRINGKLINPINFL</sequence>
<reference evidence="3 4" key="1">
    <citation type="submission" date="2019-09" db="EMBL/GenBank/DDBJ databases">
        <title>In-depth cultivation of the pig gut microbiome towards novel bacterial diversity and tailored functional studies.</title>
        <authorList>
            <person name="Wylensek D."/>
            <person name="Hitch T.C.A."/>
            <person name="Clavel T."/>
        </authorList>
    </citation>
    <scope>NUCLEOTIDE SEQUENCE [LARGE SCALE GENOMIC DNA]</scope>
    <source>
        <strain evidence="3 4">WCA3-693-APC-4?</strain>
    </source>
</reference>
<feature type="domain" description="M23ase beta-sheet core" evidence="2">
    <location>
        <begin position="737"/>
        <end position="832"/>
    </location>
</feature>
<name>A0A6N7XKP7_9FIRM</name>
<dbReference type="AlphaFoldDB" id="A0A6N7XKP7"/>
<comment type="caution">
    <text evidence="3">The sequence shown here is derived from an EMBL/GenBank/DDBJ whole genome shotgun (WGS) entry which is preliminary data.</text>
</comment>
<dbReference type="EMBL" id="VUNQ01000025">
    <property type="protein sequence ID" value="MSU02156.1"/>
    <property type="molecule type" value="Genomic_DNA"/>
</dbReference>
<dbReference type="CDD" id="cd12797">
    <property type="entry name" value="M23_peptidase"/>
    <property type="match status" value="1"/>
</dbReference>
<dbReference type="Proteomes" id="UP000469523">
    <property type="component" value="Unassembled WGS sequence"/>
</dbReference>
<keyword evidence="1" id="KW-0472">Membrane</keyword>
<feature type="transmembrane region" description="Helical" evidence="1">
    <location>
        <begin position="498"/>
        <end position="523"/>
    </location>
</feature>
<dbReference type="SUPFAM" id="SSF51261">
    <property type="entry name" value="Duplicated hybrid motif"/>
    <property type="match status" value="1"/>
</dbReference>